<gene>
    <name evidence="2" type="ORF">SH580_03120</name>
</gene>
<feature type="compositionally biased region" description="Polar residues" evidence="1">
    <location>
        <begin position="635"/>
        <end position="654"/>
    </location>
</feature>
<sequence length="660" mass="75519">MPIQTPVPYDALKASPQATPKTQYSDRVLGQQGLSLNFGNNRFGFQNFGIELSFEDNTWLRCEWEVMAAGNRGLAKLDHNIQLSLSQTELGPKQHRIDLQILNNGHETKRLRGIRFGQLGDHANFLQGGGHALGWGMRYAHTGNLRTERYPFCAADYPFLRQLPPEERVLGDTEDQPFPALFLSNDISKESLVFAFLSQERAVPVFNFKRKYHFTTGVFDKFEIHWHFPQSQGYTIPAGESFSPESLYLQLSKNVEVDKAFEDYLNYLETLKPKQAPLSPVYNSALHCTWNYGVFEDQREASLIDTARFIAEQLPEIQFFLIDDGYLQHEEKSSRVHLDRFYPTPEDAVLLPESWPQGIRGFTDELRNMGLRPGIWWTPMIQLPCRLHDEHPEWFLRKPDGELFLIGNNLAYLDYSNPDALAFLDRTLAHIQGQWNVDAVKIDFWSQNFETNLAQLQNPECSGIDLRRKFFEIVRKDLPDDGIIMSCIAMGMGNPFLSESVDTFRCSMDIHDGYWEDQINNSNWMLPTLSFGGRRTGCLLNTDSIGFNPELPTNETNFRLTWSYITMGLIETGGRLEKLDTEQLSALKKLLKRCDRGYPVRCPDLRTYTGDHIRNHSMSISQETAQLDKRESDNRSPFSTGTNTHALSPSTAAQSAKALK</sequence>
<dbReference type="RefSeq" id="WP_319833551.1">
    <property type="nucleotide sequence ID" value="NZ_CP138858.1"/>
</dbReference>
<dbReference type="Gene3D" id="3.20.20.70">
    <property type="entry name" value="Aldolase class I"/>
    <property type="match status" value="1"/>
</dbReference>
<dbReference type="EMBL" id="CP138858">
    <property type="protein sequence ID" value="WPJ96694.1"/>
    <property type="molecule type" value="Genomic_DNA"/>
</dbReference>
<protein>
    <submittedName>
        <fullName evidence="2">Alpha-galactosidase</fullName>
        <ecNumber evidence="2">3.2.1.22</ecNumber>
    </submittedName>
</protein>
<keyword evidence="2" id="KW-0326">Glycosidase</keyword>
<evidence type="ECO:0000313" key="3">
    <source>
        <dbReference type="Proteomes" id="UP001324993"/>
    </source>
</evidence>
<dbReference type="InterPro" id="IPR013785">
    <property type="entry name" value="Aldolase_TIM"/>
</dbReference>
<dbReference type="EC" id="3.2.1.22" evidence="2"/>
<keyword evidence="2" id="KW-0378">Hydrolase</keyword>
<dbReference type="InterPro" id="IPR050985">
    <property type="entry name" value="Alpha-glycosidase_related"/>
</dbReference>
<reference evidence="2 3" key="1">
    <citation type="submission" date="2023-11" db="EMBL/GenBank/DDBJ databases">
        <title>Coraliomargarita sp. nov., isolated from marine algae.</title>
        <authorList>
            <person name="Lee J.K."/>
            <person name="Baek J.H."/>
            <person name="Kim J.M."/>
            <person name="Choi D.G."/>
            <person name="Jeon C.O."/>
        </authorList>
    </citation>
    <scope>NUCLEOTIDE SEQUENCE [LARGE SCALE GENOMIC DNA]</scope>
    <source>
        <strain evidence="2 3">J2-16</strain>
    </source>
</reference>
<feature type="region of interest" description="Disordered" evidence="1">
    <location>
        <begin position="621"/>
        <end position="660"/>
    </location>
</feature>
<organism evidence="2 3">
    <name type="scientific">Coraliomargarita algicola</name>
    <dbReference type="NCBI Taxonomy" id="3092156"/>
    <lineage>
        <taxon>Bacteria</taxon>
        <taxon>Pseudomonadati</taxon>
        <taxon>Verrucomicrobiota</taxon>
        <taxon>Opitutia</taxon>
        <taxon>Puniceicoccales</taxon>
        <taxon>Coraliomargaritaceae</taxon>
        <taxon>Coraliomargarita</taxon>
    </lineage>
</organism>
<dbReference type="Pfam" id="PF02065">
    <property type="entry name" value="Melibiase"/>
    <property type="match status" value="1"/>
</dbReference>
<dbReference type="InterPro" id="IPR017853">
    <property type="entry name" value="GH"/>
</dbReference>
<name>A0ABZ0RUR4_9BACT</name>
<dbReference type="SUPFAM" id="SSF51445">
    <property type="entry name" value="(Trans)glycosidases"/>
    <property type="match status" value="1"/>
</dbReference>
<dbReference type="PANTHER" id="PTHR43053">
    <property type="entry name" value="GLYCOSIDASE FAMILY 31"/>
    <property type="match status" value="1"/>
</dbReference>
<evidence type="ECO:0000313" key="2">
    <source>
        <dbReference type="EMBL" id="WPJ96694.1"/>
    </source>
</evidence>
<proteinExistence type="predicted"/>
<evidence type="ECO:0000256" key="1">
    <source>
        <dbReference type="SAM" id="MobiDB-lite"/>
    </source>
</evidence>
<feature type="region of interest" description="Disordered" evidence="1">
    <location>
        <begin position="1"/>
        <end position="22"/>
    </location>
</feature>
<keyword evidence="3" id="KW-1185">Reference proteome</keyword>
<accession>A0ABZ0RUR4</accession>
<dbReference type="Proteomes" id="UP001324993">
    <property type="component" value="Chromosome"/>
</dbReference>
<dbReference type="GO" id="GO:0004557">
    <property type="term" value="F:alpha-galactosidase activity"/>
    <property type="evidence" value="ECO:0007669"/>
    <property type="project" value="UniProtKB-EC"/>
</dbReference>